<dbReference type="Proteomes" id="UP000019141">
    <property type="component" value="Unassembled WGS sequence"/>
</dbReference>
<sequence length="101" mass="11218">MATSETIDLETVVRRSEQILWSSAGEDLVALHLEKGVYYGLDAMGAQVWEILDGEMTVKELCGRLLQHYDVEAAICETDTLAFIEPCVRMGLIDVVDPQDS</sequence>
<proteinExistence type="predicted"/>
<dbReference type="Pfam" id="PF05402">
    <property type="entry name" value="PqqD"/>
    <property type="match status" value="1"/>
</dbReference>
<evidence type="ECO:0008006" key="3">
    <source>
        <dbReference type="Google" id="ProtNLM"/>
    </source>
</evidence>
<dbReference type="InterPro" id="IPR041881">
    <property type="entry name" value="PqqD_sf"/>
</dbReference>
<dbReference type="EMBL" id="AZHW01000403">
    <property type="protein sequence ID" value="ETW99791.1"/>
    <property type="molecule type" value="Genomic_DNA"/>
</dbReference>
<dbReference type="HOGENOM" id="CLU_159325_2_4_7"/>
<keyword evidence="2" id="KW-1185">Reference proteome</keyword>
<comment type="caution">
    <text evidence="1">The sequence shown here is derived from an EMBL/GenBank/DDBJ whole genome shotgun (WGS) entry which is preliminary data.</text>
</comment>
<name>W4LQY4_ENTF1</name>
<reference evidence="1 2" key="1">
    <citation type="journal article" date="2014" name="Nature">
        <title>An environmental bacterial taxon with a large and distinct metabolic repertoire.</title>
        <authorList>
            <person name="Wilson M.C."/>
            <person name="Mori T."/>
            <person name="Ruckert C."/>
            <person name="Uria A.R."/>
            <person name="Helf M.J."/>
            <person name="Takada K."/>
            <person name="Gernert C."/>
            <person name="Steffens U.A."/>
            <person name="Heycke N."/>
            <person name="Schmitt S."/>
            <person name="Rinke C."/>
            <person name="Helfrich E.J."/>
            <person name="Brachmann A.O."/>
            <person name="Gurgui C."/>
            <person name="Wakimoto T."/>
            <person name="Kracht M."/>
            <person name="Crusemann M."/>
            <person name="Hentschel U."/>
            <person name="Abe I."/>
            <person name="Matsunaga S."/>
            <person name="Kalinowski J."/>
            <person name="Takeyama H."/>
            <person name="Piel J."/>
        </authorList>
    </citation>
    <scope>NUCLEOTIDE SEQUENCE [LARGE SCALE GENOMIC DNA]</scope>
    <source>
        <strain evidence="2">TSY1</strain>
    </source>
</reference>
<dbReference type="AlphaFoldDB" id="W4LQY4"/>
<dbReference type="Gene3D" id="1.10.10.1150">
    <property type="entry name" value="Coenzyme PQQ synthesis protein D (PqqD)"/>
    <property type="match status" value="1"/>
</dbReference>
<organism evidence="1 2">
    <name type="scientific">Entotheonella factor</name>
    <dbReference type="NCBI Taxonomy" id="1429438"/>
    <lineage>
        <taxon>Bacteria</taxon>
        <taxon>Pseudomonadati</taxon>
        <taxon>Nitrospinota/Tectimicrobiota group</taxon>
        <taxon>Candidatus Tectimicrobiota</taxon>
        <taxon>Candidatus Entotheonellia</taxon>
        <taxon>Candidatus Entotheonellales</taxon>
        <taxon>Candidatus Entotheonellaceae</taxon>
        <taxon>Candidatus Entotheonella</taxon>
    </lineage>
</organism>
<protein>
    <recommendedName>
        <fullName evidence="3">PqqD family protein</fullName>
    </recommendedName>
</protein>
<evidence type="ECO:0000313" key="2">
    <source>
        <dbReference type="Proteomes" id="UP000019141"/>
    </source>
</evidence>
<evidence type="ECO:0000313" key="1">
    <source>
        <dbReference type="EMBL" id="ETW99791.1"/>
    </source>
</evidence>
<accession>W4LQY4</accession>
<gene>
    <name evidence="1" type="ORF">ETSY1_13745</name>
</gene>
<dbReference type="InterPro" id="IPR008792">
    <property type="entry name" value="PQQD"/>
</dbReference>